<keyword evidence="10" id="KW-1185">Reference proteome</keyword>
<evidence type="ECO:0000256" key="5">
    <source>
        <dbReference type="ARBA" id="ARBA00022764"/>
    </source>
</evidence>
<sequence>MNWKTTLLAGMVVYSSLVNAAEQQTLRIGTNSGYAPFEITNSDGTLAGLDIDIGNELCKRLSARCEWVDTAFDGLIPSLQANKIDLINSAMNITERRLQSIAFTKPIYIVPIQMVARKDAGLQPTADSLKGKSVGVQQGTSQADYAMKYWAKSGVDVVTYPEQDQIFMDLSVGRLDAALQESQSAQDAFLNQPQGSDFSFAGEPITDPSTLGQGTGIGLRQKDGALLQQVNQALDNMKADGTLEKLSKHYFTRDIIAR</sequence>
<dbReference type="PANTHER" id="PTHR35936:SF13">
    <property type="entry name" value="HISTIDINE-BINDING PERIPLASMIC PROTEIN"/>
    <property type="match status" value="1"/>
</dbReference>
<dbReference type="SUPFAM" id="SSF53850">
    <property type="entry name" value="Periplasmic binding protein-like II"/>
    <property type="match status" value="1"/>
</dbReference>
<dbReference type="InterPro" id="IPR001638">
    <property type="entry name" value="Solute-binding_3/MltF_N"/>
</dbReference>
<dbReference type="Pfam" id="PF00497">
    <property type="entry name" value="SBP_bac_3"/>
    <property type="match status" value="1"/>
</dbReference>
<dbReference type="EMBL" id="CP050854">
    <property type="protein sequence ID" value="QTF09155.1"/>
    <property type="molecule type" value="Genomic_DNA"/>
</dbReference>
<dbReference type="PANTHER" id="PTHR35936">
    <property type="entry name" value="MEMBRANE-BOUND LYTIC MUREIN TRANSGLYCOSYLASE F"/>
    <property type="match status" value="1"/>
</dbReference>
<evidence type="ECO:0000256" key="4">
    <source>
        <dbReference type="ARBA" id="ARBA00022729"/>
    </source>
</evidence>
<proteinExistence type="inferred from homology"/>
<feature type="chain" id="PRO_5047231378" evidence="7">
    <location>
        <begin position="21"/>
        <end position="258"/>
    </location>
</feature>
<evidence type="ECO:0000256" key="1">
    <source>
        <dbReference type="ARBA" id="ARBA00004418"/>
    </source>
</evidence>
<name>A0ABX7UYD2_9GAMM</name>
<dbReference type="SMART" id="SM00062">
    <property type="entry name" value="PBPb"/>
    <property type="match status" value="1"/>
</dbReference>
<evidence type="ECO:0000256" key="7">
    <source>
        <dbReference type="SAM" id="SignalP"/>
    </source>
</evidence>
<keyword evidence="4 7" id="KW-0732">Signal</keyword>
<organism evidence="9 10">
    <name type="scientific">Brenneria izadpanahii</name>
    <dbReference type="NCBI Taxonomy" id="2722756"/>
    <lineage>
        <taxon>Bacteria</taxon>
        <taxon>Pseudomonadati</taxon>
        <taxon>Pseudomonadota</taxon>
        <taxon>Gammaproteobacteria</taxon>
        <taxon>Enterobacterales</taxon>
        <taxon>Pectobacteriaceae</taxon>
        <taxon>Brenneria</taxon>
    </lineage>
</organism>
<gene>
    <name evidence="9" type="ORF">HC231_15550</name>
</gene>
<accession>A0ABX7UYD2</accession>
<protein>
    <submittedName>
        <fullName evidence="9">Transporter substrate-binding domain-containing protein</fullName>
    </submittedName>
</protein>
<feature type="domain" description="Solute-binding protein family 3/N-terminal" evidence="8">
    <location>
        <begin position="25"/>
        <end position="254"/>
    </location>
</feature>
<dbReference type="InterPro" id="IPR005768">
    <property type="entry name" value="Lys_Arg_Orn-bd"/>
</dbReference>
<reference evidence="9 10" key="1">
    <citation type="submission" date="2020-03" db="EMBL/GenBank/DDBJ databases">
        <authorList>
            <person name="Bakhshi Ganjeh M."/>
        </authorList>
    </citation>
    <scope>NUCLEOTIDE SEQUENCE [LARGE SCALE GENOMIC DNA]</scope>
    <source>
        <strain evidence="10">Iran 50</strain>
    </source>
</reference>
<keyword evidence="5" id="KW-0574">Periplasm</keyword>
<feature type="signal peptide" evidence="7">
    <location>
        <begin position="1"/>
        <end position="20"/>
    </location>
</feature>
<evidence type="ECO:0000313" key="10">
    <source>
        <dbReference type="Proteomes" id="UP000671960"/>
    </source>
</evidence>
<evidence type="ECO:0000259" key="8">
    <source>
        <dbReference type="SMART" id="SM00062"/>
    </source>
</evidence>
<evidence type="ECO:0000256" key="6">
    <source>
        <dbReference type="RuleBase" id="RU003744"/>
    </source>
</evidence>
<evidence type="ECO:0000313" key="9">
    <source>
        <dbReference type="EMBL" id="QTF09155.1"/>
    </source>
</evidence>
<evidence type="ECO:0000256" key="3">
    <source>
        <dbReference type="ARBA" id="ARBA00022448"/>
    </source>
</evidence>
<dbReference type="Gene3D" id="3.40.190.10">
    <property type="entry name" value="Periplasmic binding protein-like II"/>
    <property type="match status" value="2"/>
</dbReference>
<evidence type="ECO:0000256" key="2">
    <source>
        <dbReference type="ARBA" id="ARBA00010333"/>
    </source>
</evidence>
<dbReference type="RefSeq" id="WP_208227587.1">
    <property type="nucleotide sequence ID" value="NZ_CP050854.1"/>
</dbReference>
<dbReference type="NCBIfam" id="TIGR01096">
    <property type="entry name" value="3A0103s03R"/>
    <property type="match status" value="1"/>
</dbReference>
<comment type="similarity">
    <text evidence="2 6">Belongs to the bacterial solute-binding protein 3 family.</text>
</comment>
<dbReference type="InterPro" id="IPR018313">
    <property type="entry name" value="SBP_3_CS"/>
</dbReference>
<dbReference type="PROSITE" id="PS01039">
    <property type="entry name" value="SBP_BACTERIAL_3"/>
    <property type="match status" value="1"/>
</dbReference>
<dbReference type="Proteomes" id="UP000671960">
    <property type="component" value="Chromosome"/>
</dbReference>
<comment type="subcellular location">
    <subcellularLocation>
        <location evidence="1">Periplasm</location>
    </subcellularLocation>
</comment>
<keyword evidence="3" id="KW-0813">Transport</keyword>